<proteinExistence type="predicted"/>
<gene>
    <name evidence="2" type="ORF">JD77_04317</name>
</gene>
<name>A0A562IEQ4_MICOL</name>
<comment type="caution">
    <text evidence="2">The sequence shown here is derived from an EMBL/GenBank/DDBJ whole genome shotgun (WGS) entry which is preliminary data.</text>
</comment>
<accession>A0A562IEQ4</accession>
<dbReference type="PANTHER" id="PTHR33383">
    <property type="entry name" value="MEMBRANE PROTEIN INSERTION EFFICIENCY FACTOR-RELATED"/>
    <property type="match status" value="1"/>
</dbReference>
<sequence>MSTMKITSAGHSGGRGRCRCRKPTHCHAAGHCHSEVGARRQGPGCKGRKGALDSCGDDPCSSPGCCDLGLFATLLTLGAVAAGAAGGRAPGSPERTAGSPERTAGSPERTAGSRPGPLDRAGLAAIRGYRRWLSHRWPGQCRYAPTCSAYGLAAVDRYGLAVGGRLAAARLRRCRPRVPLGTADPLP</sequence>
<dbReference type="EMBL" id="VLKE01000001">
    <property type="protein sequence ID" value="TWH69308.1"/>
    <property type="molecule type" value="Genomic_DNA"/>
</dbReference>
<protein>
    <recommendedName>
        <fullName evidence="4">Membrane protein insertion efficiency factor</fullName>
    </recommendedName>
</protein>
<dbReference type="InterPro" id="IPR002696">
    <property type="entry name" value="Membr_insert_effic_factor_YidD"/>
</dbReference>
<evidence type="ECO:0008006" key="4">
    <source>
        <dbReference type="Google" id="ProtNLM"/>
    </source>
</evidence>
<dbReference type="NCBIfam" id="TIGR00278">
    <property type="entry name" value="membrane protein insertion efficiency factor YidD"/>
    <property type="match status" value="1"/>
</dbReference>
<evidence type="ECO:0000256" key="1">
    <source>
        <dbReference type="SAM" id="MobiDB-lite"/>
    </source>
</evidence>
<reference evidence="2 3" key="1">
    <citation type="submission" date="2019-07" db="EMBL/GenBank/DDBJ databases">
        <title>R&amp;d 2014.</title>
        <authorList>
            <person name="Klenk H.-P."/>
        </authorList>
    </citation>
    <scope>NUCLEOTIDE SEQUENCE [LARGE SCALE GENOMIC DNA]</scope>
    <source>
        <strain evidence="2 3">DSM 43868</strain>
    </source>
</reference>
<evidence type="ECO:0000313" key="2">
    <source>
        <dbReference type="EMBL" id="TWH69308.1"/>
    </source>
</evidence>
<keyword evidence="3" id="KW-1185">Reference proteome</keyword>
<dbReference type="SMART" id="SM01234">
    <property type="entry name" value="Haemolytic"/>
    <property type="match status" value="1"/>
</dbReference>
<dbReference type="Proteomes" id="UP000319825">
    <property type="component" value="Unassembled WGS sequence"/>
</dbReference>
<dbReference type="Pfam" id="PF01809">
    <property type="entry name" value="YidD"/>
    <property type="match status" value="1"/>
</dbReference>
<feature type="region of interest" description="Disordered" evidence="1">
    <location>
        <begin position="85"/>
        <end position="118"/>
    </location>
</feature>
<evidence type="ECO:0000313" key="3">
    <source>
        <dbReference type="Proteomes" id="UP000319825"/>
    </source>
</evidence>
<dbReference type="PANTHER" id="PTHR33383:SF1">
    <property type="entry name" value="MEMBRANE PROTEIN INSERTION EFFICIENCY FACTOR-RELATED"/>
    <property type="match status" value="1"/>
</dbReference>
<dbReference type="AlphaFoldDB" id="A0A562IEQ4"/>
<organism evidence="2 3">
    <name type="scientific">Micromonospora olivasterospora</name>
    <dbReference type="NCBI Taxonomy" id="1880"/>
    <lineage>
        <taxon>Bacteria</taxon>
        <taxon>Bacillati</taxon>
        <taxon>Actinomycetota</taxon>
        <taxon>Actinomycetes</taxon>
        <taxon>Micromonosporales</taxon>
        <taxon>Micromonosporaceae</taxon>
        <taxon>Micromonospora</taxon>
    </lineage>
</organism>